<dbReference type="AlphaFoldDB" id="A0A8H3EXA7"/>
<name>A0A8H3EXA7_9LECA</name>
<dbReference type="PANTHER" id="PTHR35041">
    <property type="entry name" value="MEDIATOR OF RNA POLYMERASE II TRANSCRIPTION SUBUNIT 1"/>
    <property type="match status" value="1"/>
</dbReference>
<dbReference type="EMBL" id="CAJPDQ010000009">
    <property type="protein sequence ID" value="CAF9914187.1"/>
    <property type="molecule type" value="Genomic_DNA"/>
</dbReference>
<keyword evidence="1" id="KW-1133">Transmembrane helix</keyword>
<feature type="transmembrane region" description="Helical" evidence="1">
    <location>
        <begin position="61"/>
        <end position="81"/>
    </location>
</feature>
<comment type="caution">
    <text evidence="3">The sequence shown here is derived from an EMBL/GenBank/DDBJ whole genome shotgun (WGS) entry which is preliminary data.</text>
</comment>
<keyword evidence="2" id="KW-0732">Signal</keyword>
<keyword evidence="4" id="KW-1185">Reference proteome</keyword>
<sequence length="502" mass="55957">MGNLLAFLVKLSLAITVSAAFVQRQWFVLRQQSFTVKDVDVLTSILADISSFFDSFLWLRYPLLTATAIICWLLPLLPIIVPGTMTVTSAAHPNTTMLQVPRLNTYNDFQWTDAVNLSLVPAFFHGASSLSQVVWAAAAEGQILSIPADFLNETYHVDFIGPAAKCMTATNQSLISEIRAVEVPLAYEKGMEITYFSWVAGDDAYTLNNSTNNIAPQTLDMSSTDVNRLYIVPYGGGPDTDVWTAMECQFYNATYSVDFAYSNGKQEVTIQNVTYLDPLCWHVYYGEAYDVWSGGASTDRLQITMRTVQMRAYFGLVERFGSLFVGSEMLGWSAHLEGNQSSFTSKDMLHIDFNASISEIQSKVEELFQNLTVSLLSHRDFCSWLSYSNGLPGFDETCETLSREASDRTPVTVTQWLLTYQYEPFALFLTYGLALLLTFGCFVIGFHAFWTNHGGYSNRFSTFIRVATSSKLQLLLGKNDDGLDPRPEELASAMVDINPSGS</sequence>
<dbReference type="OrthoDB" id="5322539at2759"/>
<evidence type="ECO:0000256" key="1">
    <source>
        <dbReference type="SAM" id="Phobius"/>
    </source>
</evidence>
<feature type="chain" id="PRO_5034107236" evidence="2">
    <location>
        <begin position="20"/>
        <end position="502"/>
    </location>
</feature>
<feature type="signal peptide" evidence="2">
    <location>
        <begin position="1"/>
        <end position="19"/>
    </location>
</feature>
<dbReference type="PANTHER" id="PTHR35041:SF6">
    <property type="entry name" value="FORMYLMETHIONINE DEFORMYLASE-LIKE PROTEIN-RELATED"/>
    <property type="match status" value="1"/>
</dbReference>
<feature type="transmembrane region" description="Helical" evidence="1">
    <location>
        <begin position="425"/>
        <end position="450"/>
    </location>
</feature>
<evidence type="ECO:0000313" key="4">
    <source>
        <dbReference type="Proteomes" id="UP000664169"/>
    </source>
</evidence>
<dbReference type="Proteomes" id="UP000664169">
    <property type="component" value="Unassembled WGS sequence"/>
</dbReference>
<evidence type="ECO:0000313" key="3">
    <source>
        <dbReference type="EMBL" id="CAF9914187.1"/>
    </source>
</evidence>
<evidence type="ECO:0000256" key="2">
    <source>
        <dbReference type="SAM" id="SignalP"/>
    </source>
</evidence>
<keyword evidence="1" id="KW-0812">Transmembrane</keyword>
<accession>A0A8H3EXA7</accession>
<protein>
    <submittedName>
        <fullName evidence="3">Uncharacterized protein</fullName>
    </submittedName>
</protein>
<proteinExistence type="predicted"/>
<gene>
    <name evidence="3" type="ORF">GOMPHAMPRED_008094</name>
</gene>
<keyword evidence="1" id="KW-0472">Membrane</keyword>
<reference evidence="3" key="1">
    <citation type="submission" date="2021-03" db="EMBL/GenBank/DDBJ databases">
        <authorList>
            <person name="Tagirdzhanova G."/>
        </authorList>
    </citation>
    <scope>NUCLEOTIDE SEQUENCE</scope>
</reference>
<organism evidence="3 4">
    <name type="scientific">Gomphillus americanus</name>
    <dbReference type="NCBI Taxonomy" id="1940652"/>
    <lineage>
        <taxon>Eukaryota</taxon>
        <taxon>Fungi</taxon>
        <taxon>Dikarya</taxon>
        <taxon>Ascomycota</taxon>
        <taxon>Pezizomycotina</taxon>
        <taxon>Lecanoromycetes</taxon>
        <taxon>OSLEUM clade</taxon>
        <taxon>Ostropomycetidae</taxon>
        <taxon>Ostropales</taxon>
        <taxon>Graphidaceae</taxon>
        <taxon>Gomphilloideae</taxon>
        <taxon>Gomphillus</taxon>
    </lineage>
</organism>